<proteinExistence type="predicted"/>
<keyword evidence="2" id="KW-0012">Acyltransferase</keyword>
<organism evidence="4 5">
    <name type="scientific">Niastella soli</name>
    <dbReference type="NCBI Taxonomy" id="2821487"/>
    <lineage>
        <taxon>Bacteria</taxon>
        <taxon>Pseudomonadati</taxon>
        <taxon>Bacteroidota</taxon>
        <taxon>Chitinophagia</taxon>
        <taxon>Chitinophagales</taxon>
        <taxon>Chitinophagaceae</taxon>
        <taxon>Niastella</taxon>
    </lineage>
</organism>
<sequence>MTTFQRTDSNSIDFQDLVKLLDADLAIRDGSEHAFYAQYNKIVNIQHVVVCYLDEQPIGCGAFKEYDEHTVEIKRMYVKPAYRGKGIGLYILRELELWAAELHYPATILETGKKQPEAIRLYEKAGYHLIKNFGQYENVENSVCMSKDISL</sequence>
<evidence type="ECO:0000313" key="4">
    <source>
        <dbReference type="EMBL" id="MBO9202168.1"/>
    </source>
</evidence>
<dbReference type="SUPFAM" id="SSF55729">
    <property type="entry name" value="Acyl-CoA N-acyltransferases (Nat)"/>
    <property type="match status" value="1"/>
</dbReference>
<dbReference type="RefSeq" id="WP_209140218.1">
    <property type="nucleotide sequence ID" value="NZ_JAGHKO010000004.1"/>
</dbReference>
<dbReference type="PANTHER" id="PTHR43877">
    <property type="entry name" value="AMINOALKYLPHOSPHONATE N-ACETYLTRANSFERASE-RELATED-RELATED"/>
    <property type="match status" value="1"/>
</dbReference>
<dbReference type="InterPro" id="IPR050832">
    <property type="entry name" value="Bact_Acetyltransf"/>
</dbReference>
<dbReference type="EMBL" id="JAGHKO010000004">
    <property type="protein sequence ID" value="MBO9202168.1"/>
    <property type="molecule type" value="Genomic_DNA"/>
</dbReference>
<dbReference type="InterPro" id="IPR000182">
    <property type="entry name" value="GNAT_dom"/>
</dbReference>
<dbReference type="Gene3D" id="3.40.630.30">
    <property type="match status" value="1"/>
</dbReference>
<evidence type="ECO:0000256" key="2">
    <source>
        <dbReference type="ARBA" id="ARBA00023315"/>
    </source>
</evidence>
<keyword evidence="5" id="KW-1185">Reference proteome</keyword>
<evidence type="ECO:0000256" key="1">
    <source>
        <dbReference type="ARBA" id="ARBA00022679"/>
    </source>
</evidence>
<evidence type="ECO:0000313" key="5">
    <source>
        <dbReference type="Proteomes" id="UP000677244"/>
    </source>
</evidence>
<feature type="domain" description="N-acetyltransferase" evidence="3">
    <location>
        <begin position="1"/>
        <end position="150"/>
    </location>
</feature>
<comment type="caution">
    <text evidence="4">The sequence shown here is derived from an EMBL/GenBank/DDBJ whole genome shotgun (WGS) entry which is preliminary data.</text>
</comment>
<dbReference type="Pfam" id="PF00583">
    <property type="entry name" value="Acetyltransf_1"/>
    <property type="match status" value="1"/>
</dbReference>
<dbReference type="PROSITE" id="PS51186">
    <property type="entry name" value="GNAT"/>
    <property type="match status" value="1"/>
</dbReference>
<accession>A0ABS3YWQ3</accession>
<dbReference type="Proteomes" id="UP000677244">
    <property type="component" value="Unassembled WGS sequence"/>
</dbReference>
<dbReference type="InterPro" id="IPR016181">
    <property type="entry name" value="Acyl_CoA_acyltransferase"/>
</dbReference>
<dbReference type="PANTHER" id="PTHR43877:SF2">
    <property type="entry name" value="AMINOALKYLPHOSPHONATE N-ACETYLTRANSFERASE-RELATED"/>
    <property type="match status" value="1"/>
</dbReference>
<gene>
    <name evidence="4" type="ORF">J7I42_17920</name>
</gene>
<keyword evidence="1" id="KW-0808">Transferase</keyword>
<dbReference type="CDD" id="cd04301">
    <property type="entry name" value="NAT_SF"/>
    <property type="match status" value="1"/>
</dbReference>
<evidence type="ECO:0000259" key="3">
    <source>
        <dbReference type="PROSITE" id="PS51186"/>
    </source>
</evidence>
<name>A0ABS3YWQ3_9BACT</name>
<protein>
    <submittedName>
        <fullName evidence="4">GNAT family N-acetyltransferase</fullName>
    </submittedName>
</protein>
<reference evidence="4 5" key="1">
    <citation type="submission" date="2021-03" db="EMBL/GenBank/DDBJ databases">
        <title>Assistant Professor.</title>
        <authorList>
            <person name="Huq M.A."/>
        </authorList>
    </citation>
    <scope>NUCLEOTIDE SEQUENCE [LARGE SCALE GENOMIC DNA]</scope>
    <source>
        <strain evidence="4 5">MAH-29</strain>
    </source>
</reference>